<dbReference type="GO" id="GO:0008476">
    <property type="term" value="F:protein-tyrosine sulfotransferase activity"/>
    <property type="evidence" value="ECO:0007669"/>
    <property type="project" value="InterPro"/>
</dbReference>
<dbReference type="SMART" id="SM00028">
    <property type="entry name" value="TPR"/>
    <property type="match status" value="4"/>
</dbReference>
<dbReference type="InterPro" id="IPR027417">
    <property type="entry name" value="P-loop_NTPase"/>
</dbReference>
<sequence length="523" mass="59538">MTATLSDKALYQATRQHWQQGRKAEAITLCRQLNQQAPGFAPGWLLASEIALTRRQASNALALAERALKLAPSTEAELQQVRCLRALNRYQAARQQLAQQGMLTDLNLGSERAWLFSELGCPNAAAKQYRYLLQHHPDAAHLHFNLATVLRHLGQLEEAEQALDRTIALQPEDDDAWQLRSSLRKQKPDRHHLTELTEAISQRQRPCPALHFAKAKELEDLERYDEAFTSLQTGAGQRRAEIQYQVEQDLAIIQAIRQLPTPALKTDFNAHSEEPGPIFVLGLPRTGSTLVERMLGSHPECYAAGELNDFAQCLSRLTLAQAQQQGVRVSNQLELVHQSASIDMAQLGQHYLASLPPEAQQARCFTDKMPLNFLYIGWLLQALPNARIVHIQRHPMATCYAIYKQWFDRAYPFSYDQQELAQYYHGYRQLMAHWQQHYGERIHSVQYETLLEAPEATCRALLSHCGLDWDPAVLAFHRQTQASTTASASQVRQPLYQSSKAQWQHYRQQLAPLAKRLTEMGYL</sequence>
<name>A0A1M5X8Q7_9GAMM</name>
<dbReference type="SUPFAM" id="SSF52540">
    <property type="entry name" value="P-loop containing nucleoside triphosphate hydrolases"/>
    <property type="match status" value="1"/>
</dbReference>
<evidence type="ECO:0000313" key="4">
    <source>
        <dbReference type="Proteomes" id="UP000184268"/>
    </source>
</evidence>
<dbReference type="InterPro" id="IPR026634">
    <property type="entry name" value="TPST-like"/>
</dbReference>
<evidence type="ECO:0000313" key="3">
    <source>
        <dbReference type="EMBL" id="SHH95593.1"/>
    </source>
</evidence>
<accession>A0A1M5X8Q7</accession>
<keyword evidence="4" id="KW-1185">Reference proteome</keyword>
<dbReference type="Pfam" id="PF14559">
    <property type="entry name" value="TPR_19"/>
    <property type="match status" value="1"/>
</dbReference>
<proteinExistence type="predicted"/>
<dbReference type="PANTHER" id="PTHR12788:SF10">
    <property type="entry name" value="PROTEIN-TYROSINE SULFOTRANSFERASE"/>
    <property type="match status" value="1"/>
</dbReference>
<evidence type="ECO:0000256" key="1">
    <source>
        <dbReference type="ARBA" id="ARBA00022679"/>
    </source>
</evidence>
<dbReference type="Gene3D" id="1.25.40.10">
    <property type="entry name" value="Tetratricopeptide repeat domain"/>
    <property type="match status" value="2"/>
</dbReference>
<dbReference type="AlphaFoldDB" id="A0A1M5X8Q7"/>
<dbReference type="InterPro" id="IPR019734">
    <property type="entry name" value="TPR_rpt"/>
</dbReference>
<organism evidence="3 4">
    <name type="scientific">Ferrimonas marina</name>
    <dbReference type="NCBI Taxonomy" id="299255"/>
    <lineage>
        <taxon>Bacteria</taxon>
        <taxon>Pseudomonadati</taxon>
        <taxon>Pseudomonadota</taxon>
        <taxon>Gammaproteobacteria</taxon>
        <taxon>Alteromonadales</taxon>
        <taxon>Ferrimonadaceae</taxon>
        <taxon>Ferrimonas</taxon>
    </lineage>
</organism>
<gene>
    <name evidence="3" type="ORF">SAMN02745129_3286</name>
</gene>
<feature type="repeat" description="TPR" evidence="2">
    <location>
        <begin position="140"/>
        <end position="173"/>
    </location>
</feature>
<dbReference type="OrthoDB" id="9815894at2"/>
<reference evidence="3 4" key="1">
    <citation type="submission" date="2016-11" db="EMBL/GenBank/DDBJ databases">
        <authorList>
            <person name="Jaros S."/>
            <person name="Januszkiewicz K."/>
            <person name="Wedrychowicz H."/>
        </authorList>
    </citation>
    <scope>NUCLEOTIDE SEQUENCE [LARGE SCALE GENOMIC DNA]</scope>
    <source>
        <strain evidence="3 4">DSM 16917</strain>
    </source>
</reference>
<dbReference type="Gene3D" id="3.40.50.300">
    <property type="entry name" value="P-loop containing nucleotide triphosphate hydrolases"/>
    <property type="match status" value="1"/>
</dbReference>
<dbReference type="InterPro" id="IPR011990">
    <property type="entry name" value="TPR-like_helical_dom_sf"/>
</dbReference>
<dbReference type="Proteomes" id="UP000184268">
    <property type="component" value="Unassembled WGS sequence"/>
</dbReference>
<dbReference type="Pfam" id="PF13469">
    <property type="entry name" value="Sulfotransfer_3"/>
    <property type="match status" value="1"/>
</dbReference>
<dbReference type="RefSeq" id="WP_067664086.1">
    <property type="nucleotide sequence ID" value="NZ_FQXG01000005.1"/>
</dbReference>
<dbReference type="PROSITE" id="PS50005">
    <property type="entry name" value="TPR"/>
    <property type="match status" value="1"/>
</dbReference>
<protein>
    <submittedName>
        <fullName evidence="3">Tetratricopeptide repeat-containing protein</fullName>
    </submittedName>
</protein>
<dbReference type="SUPFAM" id="SSF48452">
    <property type="entry name" value="TPR-like"/>
    <property type="match status" value="1"/>
</dbReference>
<keyword evidence="1" id="KW-0808">Transferase</keyword>
<evidence type="ECO:0000256" key="2">
    <source>
        <dbReference type="PROSITE-ProRule" id="PRU00339"/>
    </source>
</evidence>
<dbReference type="PANTHER" id="PTHR12788">
    <property type="entry name" value="PROTEIN-TYROSINE SULFOTRANSFERASE 2"/>
    <property type="match status" value="1"/>
</dbReference>
<keyword evidence="2" id="KW-0802">TPR repeat</keyword>
<dbReference type="STRING" id="299255.SAMN02745129_3286"/>
<dbReference type="EMBL" id="FQXG01000005">
    <property type="protein sequence ID" value="SHH95593.1"/>
    <property type="molecule type" value="Genomic_DNA"/>
</dbReference>